<dbReference type="InterPro" id="IPR000160">
    <property type="entry name" value="GGDEF_dom"/>
</dbReference>
<dbReference type="InterPro" id="IPR024615">
    <property type="entry name" value="CRISPR-assoc_Cmr2_N"/>
</dbReference>
<dbReference type="GO" id="GO:0000166">
    <property type="term" value="F:nucleotide binding"/>
    <property type="evidence" value="ECO:0007669"/>
    <property type="project" value="UniProtKB-KW"/>
</dbReference>
<dbReference type="Pfam" id="PF12469">
    <property type="entry name" value="Cmr2_N"/>
    <property type="match status" value="1"/>
</dbReference>
<dbReference type="InterPro" id="IPR013407">
    <property type="entry name" value="CRISPR-assoc_prot_Cmr2"/>
</dbReference>
<dbReference type="InterPro" id="IPR054767">
    <property type="entry name" value="Cas10-Cmr2_palm2"/>
</dbReference>
<dbReference type="NCBIfam" id="TIGR02577">
    <property type="entry name" value="cas_TM1794_Cmr2"/>
    <property type="match status" value="1"/>
</dbReference>
<dbReference type="PROSITE" id="PS50887">
    <property type="entry name" value="GGDEF"/>
    <property type="match status" value="1"/>
</dbReference>
<dbReference type="KEGG" id="ckh:LVJ77_10215"/>
<reference evidence="4" key="1">
    <citation type="journal article" date="2022" name="Res Sq">
        <title>Evolution of multicellular longitudinally dividing oral cavity symbionts (Neisseriaceae).</title>
        <authorList>
            <person name="Nyongesa S."/>
            <person name="Weber P."/>
            <person name="Bernet E."/>
            <person name="Pullido F."/>
            <person name="Nieckarz M."/>
            <person name="Delaby M."/>
            <person name="Nieves C."/>
            <person name="Viehboeck T."/>
            <person name="Krause N."/>
            <person name="Rivera-Millot A."/>
            <person name="Nakamura A."/>
            <person name="Vischer N."/>
            <person name="VanNieuwenhze M."/>
            <person name="Brun Y."/>
            <person name="Cava F."/>
            <person name="Bulgheresi S."/>
            <person name="Veyrier F."/>
        </authorList>
    </citation>
    <scope>NUCLEOTIDE SEQUENCE</scope>
    <source>
        <strain evidence="4">17694</strain>
    </source>
</reference>
<reference evidence="4" key="2">
    <citation type="submission" date="2024-09" db="EMBL/GenBank/DDBJ databases">
        <authorList>
            <person name="Veyrier F.J."/>
        </authorList>
    </citation>
    <scope>NUCLEOTIDE SEQUENCE</scope>
    <source>
        <strain evidence="4">17694</strain>
    </source>
</reference>
<dbReference type="InterPro" id="IPR043128">
    <property type="entry name" value="Rev_trsase/Diguanyl_cyclase"/>
</dbReference>
<dbReference type="Gene3D" id="3.30.70.270">
    <property type="match status" value="1"/>
</dbReference>
<keyword evidence="2" id="KW-0051">Antiviral defense</keyword>
<evidence type="ECO:0000256" key="1">
    <source>
        <dbReference type="ARBA" id="ARBA00022741"/>
    </source>
</evidence>
<evidence type="ECO:0000313" key="5">
    <source>
        <dbReference type="Proteomes" id="UP000831534"/>
    </source>
</evidence>
<evidence type="ECO:0000313" key="4">
    <source>
        <dbReference type="EMBL" id="UOP04599.2"/>
    </source>
</evidence>
<dbReference type="Proteomes" id="UP000831534">
    <property type="component" value="Chromosome"/>
</dbReference>
<evidence type="ECO:0000256" key="2">
    <source>
        <dbReference type="ARBA" id="ARBA00023118"/>
    </source>
</evidence>
<keyword evidence="1" id="KW-0547">Nucleotide-binding</keyword>
<sequence length="635" mass="70200">MNQYILILSVGPVQGFIAAARRSRDLWCGSWLLSEIAKAAAKHLQDAGAEMIFPSVSHDAGCLNEGSDFSVGNKIQVRCECADGDAVTALGNAAAAAAKRRFRNLAADALKKLGKDADKLRSELWAQQLDDYVEVQFAWARENGDYREACQKAARLLVGRKATRDFAPAFARSADDERYMLPKSSLDGARETVLLKEKQTTLPKEKQISRSLRQKLGLKFSEQLDCAGVVKRMGGDSEQFTPITRVAADSWLRELPKDVLKTLREAYEPLVANGLATRVRGNQGVYQDFPYDGQFLYRSRLDAAIANAKKGEKSSDDAAEKQDFASERADLQSFEKTVKTVWETHGEPCPYWVMLLADGDRMGALLDKAETMAQHQEITEKLSEFAGSVPETLREHHGHCIYAGGDDVLGLLSLRDAVKCAEVLKDAFAEKLAGVAENLGVAADKSPSLSVGLAICHIQTPLGNVRALAKRAEKTAKGDDCAENVQRNALGITLAVRSGSTLDWRARWDDQDASLDAITRWVEDYGKGILSSRIAYDCRQIFIHTDFPMLSDSPPSDADLKKNNEDLKKIRAAEFKRMLEKARSPNGGELDAGLKERLLQRFEQVNDLQKMATELIVARWLSAKTQRDLAWKGDE</sequence>
<dbReference type="InterPro" id="IPR038242">
    <property type="entry name" value="Cmr2_N"/>
</dbReference>
<dbReference type="Gene3D" id="3.30.70.2220">
    <property type="entry name" value="CRISPR-Cas system, Cmr2 subunit, D1 domain, cysteine cluster"/>
    <property type="match status" value="1"/>
</dbReference>
<dbReference type="AlphaFoldDB" id="A0A8T9MTJ4"/>
<dbReference type="GO" id="GO:0051607">
    <property type="term" value="P:defense response to virus"/>
    <property type="evidence" value="ECO:0007669"/>
    <property type="project" value="UniProtKB-KW"/>
</dbReference>
<protein>
    <submittedName>
        <fullName evidence="4">Type III-B CRISPR-associated protein Cas10/Cmr2</fullName>
    </submittedName>
</protein>
<feature type="domain" description="GGDEF" evidence="3">
    <location>
        <begin position="350"/>
        <end position="495"/>
    </location>
</feature>
<gene>
    <name evidence="4" type="primary">cas10</name>
    <name evidence="4" type="ORF">LVJ77_10215</name>
</gene>
<organism evidence="4 5">
    <name type="scientific">Conchiformibius kuhniae</name>
    <dbReference type="NCBI Taxonomy" id="211502"/>
    <lineage>
        <taxon>Bacteria</taxon>
        <taxon>Pseudomonadati</taxon>
        <taxon>Pseudomonadota</taxon>
        <taxon>Betaproteobacteria</taxon>
        <taxon>Neisseriales</taxon>
        <taxon>Neisseriaceae</taxon>
        <taxon>Conchiformibius</taxon>
    </lineage>
</organism>
<proteinExistence type="predicted"/>
<keyword evidence="5" id="KW-1185">Reference proteome</keyword>
<evidence type="ECO:0000259" key="3">
    <source>
        <dbReference type="PROSITE" id="PS50887"/>
    </source>
</evidence>
<dbReference type="EMBL" id="CP091521">
    <property type="protein sequence ID" value="UOP04599.2"/>
    <property type="molecule type" value="Genomic_DNA"/>
</dbReference>
<dbReference type="RefSeq" id="WP_027010100.1">
    <property type="nucleotide sequence ID" value="NZ_CP091521.1"/>
</dbReference>
<accession>A0A8T9MTJ4</accession>
<name>A0A8T9MTJ4_9NEIS</name>
<dbReference type="Pfam" id="PF22335">
    <property type="entry name" value="Cas10-Cmr2_palm2"/>
    <property type="match status" value="1"/>
</dbReference>